<reference evidence="2 3" key="1">
    <citation type="journal article" date="2010" name="Nature">
        <title>Perigord black truffle genome uncovers evolutionary origins and mechanisms of symbiosis.</title>
        <authorList>
            <person name="Martin F."/>
            <person name="Kohler A."/>
            <person name="Murat C."/>
            <person name="Balestrini R."/>
            <person name="Coutinho P.M."/>
            <person name="Jaillon O."/>
            <person name="Montanini B."/>
            <person name="Morin E."/>
            <person name="Noel B."/>
            <person name="Percudani R."/>
            <person name="Porcel B."/>
            <person name="Rubini A."/>
            <person name="Amicucci A."/>
            <person name="Amselem J."/>
            <person name="Anthouard V."/>
            <person name="Arcioni S."/>
            <person name="Artiguenave F."/>
            <person name="Aury J.M."/>
            <person name="Ballario P."/>
            <person name="Bolchi A."/>
            <person name="Brenna A."/>
            <person name="Brun A."/>
            <person name="Buee M."/>
            <person name="Cantarel B."/>
            <person name="Chevalier G."/>
            <person name="Couloux A."/>
            <person name="Da Silva C."/>
            <person name="Denoeud F."/>
            <person name="Duplessis S."/>
            <person name="Ghignone S."/>
            <person name="Hilselberger B."/>
            <person name="Iotti M."/>
            <person name="Marcais B."/>
            <person name="Mello A."/>
            <person name="Miranda M."/>
            <person name="Pacioni G."/>
            <person name="Quesneville H."/>
            <person name="Riccioni C."/>
            <person name="Ruotolo R."/>
            <person name="Splivallo R."/>
            <person name="Stocchi V."/>
            <person name="Tisserant E."/>
            <person name="Viscomi A.R."/>
            <person name="Zambonelli A."/>
            <person name="Zampieri E."/>
            <person name="Henrissat B."/>
            <person name="Lebrun M.H."/>
            <person name="Paolocci F."/>
            <person name="Bonfante P."/>
            <person name="Ottonello S."/>
            <person name="Wincker P."/>
        </authorList>
    </citation>
    <scope>NUCLEOTIDE SEQUENCE [LARGE SCALE GENOMIC DNA]</scope>
    <source>
        <strain evidence="2 3">Mel28</strain>
    </source>
</reference>
<dbReference type="AlphaFoldDB" id="D5G6I7"/>
<accession>D5G6I7</accession>
<organism evidence="2 3">
    <name type="scientific">Tuber melanosporum (strain Mel28)</name>
    <name type="common">Perigord black truffle</name>
    <dbReference type="NCBI Taxonomy" id="656061"/>
    <lineage>
        <taxon>Eukaryota</taxon>
        <taxon>Fungi</taxon>
        <taxon>Dikarya</taxon>
        <taxon>Ascomycota</taxon>
        <taxon>Pezizomycotina</taxon>
        <taxon>Pezizomycetes</taxon>
        <taxon>Pezizales</taxon>
        <taxon>Tuberaceae</taxon>
        <taxon>Tuber</taxon>
    </lineage>
</organism>
<dbReference type="HOGENOM" id="CLU_2361261_0_0_1"/>
<feature type="region of interest" description="Disordered" evidence="1">
    <location>
        <begin position="18"/>
        <end position="53"/>
    </location>
</feature>
<name>D5G6I7_TUBMM</name>
<gene>
    <name evidence="2" type="ORF">GSTUM_00004498001</name>
</gene>
<dbReference type="EMBL" id="FN430009">
    <property type="protein sequence ID" value="CAZ80130.1"/>
    <property type="molecule type" value="Genomic_DNA"/>
</dbReference>
<dbReference type="InParanoid" id="D5G6I7"/>
<evidence type="ECO:0000256" key="1">
    <source>
        <dbReference type="SAM" id="MobiDB-lite"/>
    </source>
</evidence>
<evidence type="ECO:0000313" key="2">
    <source>
        <dbReference type="EMBL" id="CAZ80130.1"/>
    </source>
</evidence>
<sequence>MVVTKVRQRPNDIYKEDSNQLEDHLPNIPPSPHFSPIERGKKIKDNSDSFPPTDIQTATRLKTQLDTRYFFYSHNLSIKSHSVVPNQPDPVSPNCA</sequence>
<keyword evidence="3" id="KW-1185">Reference proteome</keyword>
<dbReference type="KEGG" id="tml:GSTUM_00004498001"/>
<proteinExistence type="predicted"/>
<dbReference type="Proteomes" id="UP000006911">
    <property type="component" value="Unassembled WGS sequence"/>
</dbReference>
<feature type="compositionally biased region" description="Basic and acidic residues" evidence="1">
    <location>
        <begin position="36"/>
        <end position="47"/>
    </location>
</feature>
<dbReference type="RefSeq" id="XP_002835973.1">
    <property type="nucleotide sequence ID" value="XM_002835927.1"/>
</dbReference>
<dbReference type="GeneID" id="9181215"/>
<evidence type="ECO:0000313" key="3">
    <source>
        <dbReference type="Proteomes" id="UP000006911"/>
    </source>
</evidence>
<protein>
    <submittedName>
        <fullName evidence="2">(Perigord truffle) hypothetical protein</fullName>
    </submittedName>
</protein>